<evidence type="ECO:0000256" key="6">
    <source>
        <dbReference type="SAM" id="Phobius"/>
    </source>
</evidence>
<gene>
    <name evidence="7" type="ORF">ACFFH4_26635</name>
</gene>
<dbReference type="InterPro" id="IPR051461">
    <property type="entry name" value="UPF0750_membrane"/>
</dbReference>
<evidence type="ECO:0000256" key="4">
    <source>
        <dbReference type="ARBA" id="ARBA00022989"/>
    </source>
</evidence>
<organism evidence="7 8">
    <name type="scientific">Halalkalibacter alkalisediminis</name>
    <dbReference type="NCBI Taxonomy" id="935616"/>
    <lineage>
        <taxon>Bacteria</taxon>
        <taxon>Bacillati</taxon>
        <taxon>Bacillota</taxon>
        <taxon>Bacilli</taxon>
        <taxon>Bacillales</taxon>
        <taxon>Bacillaceae</taxon>
        <taxon>Halalkalibacter</taxon>
    </lineage>
</organism>
<dbReference type="Pfam" id="PF02588">
    <property type="entry name" value="YitT_membrane"/>
    <property type="match status" value="1"/>
</dbReference>
<feature type="transmembrane region" description="Helical" evidence="6">
    <location>
        <begin position="159"/>
        <end position="183"/>
    </location>
</feature>
<feature type="transmembrane region" description="Helical" evidence="6">
    <location>
        <begin position="86"/>
        <end position="105"/>
    </location>
</feature>
<feature type="transmembrane region" description="Helical" evidence="6">
    <location>
        <begin position="56"/>
        <end position="79"/>
    </location>
</feature>
<evidence type="ECO:0000256" key="2">
    <source>
        <dbReference type="ARBA" id="ARBA00022475"/>
    </source>
</evidence>
<sequence>MDKIILGAKMTNSIRTYILITCGGLIQGMGMSLFLFPHSIPSGGAGGLAVLLNYWVNIPLSFALWIVNFSLLVAAINWLGNASAIGTMYGITITSLSVHLFNFSLYRPYDSVWIDLLIGSILLGIGVGILLSQGVSNGGMGVLALIISKVKDISPGKPLFLLNGSIFIFTASIIAWPIVIQALLSQWISTRMVDLIFQLKAQVIDTPLLALRRRKK</sequence>
<evidence type="ECO:0000313" key="8">
    <source>
        <dbReference type="Proteomes" id="UP001589833"/>
    </source>
</evidence>
<keyword evidence="8" id="KW-1185">Reference proteome</keyword>
<keyword evidence="3 6" id="KW-0812">Transmembrane</keyword>
<dbReference type="EMBL" id="JBHLTR010000131">
    <property type="protein sequence ID" value="MFC0562409.1"/>
    <property type="molecule type" value="Genomic_DNA"/>
</dbReference>
<name>A0ABV6NNQ8_9BACI</name>
<comment type="caution">
    <text evidence="7">The sequence shown here is derived from an EMBL/GenBank/DDBJ whole genome shotgun (WGS) entry which is preliminary data.</text>
</comment>
<keyword evidence="4 6" id="KW-1133">Transmembrane helix</keyword>
<evidence type="ECO:0000256" key="1">
    <source>
        <dbReference type="ARBA" id="ARBA00004651"/>
    </source>
</evidence>
<evidence type="ECO:0000313" key="7">
    <source>
        <dbReference type="EMBL" id="MFC0562409.1"/>
    </source>
</evidence>
<keyword evidence="2" id="KW-1003">Cell membrane</keyword>
<evidence type="ECO:0000256" key="3">
    <source>
        <dbReference type="ARBA" id="ARBA00022692"/>
    </source>
</evidence>
<dbReference type="Proteomes" id="UP001589833">
    <property type="component" value="Unassembled WGS sequence"/>
</dbReference>
<evidence type="ECO:0000256" key="5">
    <source>
        <dbReference type="ARBA" id="ARBA00023136"/>
    </source>
</evidence>
<keyword evidence="5 6" id="KW-0472">Membrane</keyword>
<comment type="subcellular location">
    <subcellularLocation>
        <location evidence="1">Cell membrane</location>
        <topology evidence="1">Multi-pass membrane protein</topology>
    </subcellularLocation>
</comment>
<dbReference type="RefSeq" id="WP_337956367.1">
    <property type="nucleotide sequence ID" value="NZ_JAQQWT010000010.1"/>
</dbReference>
<dbReference type="InterPro" id="IPR003740">
    <property type="entry name" value="YitT"/>
</dbReference>
<proteinExistence type="predicted"/>
<feature type="transmembrane region" description="Helical" evidence="6">
    <location>
        <begin position="16"/>
        <end position="36"/>
    </location>
</feature>
<reference evidence="7 8" key="1">
    <citation type="submission" date="2024-09" db="EMBL/GenBank/DDBJ databases">
        <authorList>
            <person name="Sun Q."/>
            <person name="Mori K."/>
        </authorList>
    </citation>
    <scope>NUCLEOTIDE SEQUENCE [LARGE SCALE GENOMIC DNA]</scope>
    <source>
        <strain evidence="7 8">NCAIM B.02301</strain>
    </source>
</reference>
<dbReference type="PANTHER" id="PTHR33545:SF9">
    <property type="entry name" value="UPF0750 MEMBRANE PROTEIN YITE"/>
    <property type="match status" value="1"/>
</dbReference>
<protein>
    <submittedName>
        <fullName evidence="7">YitT family protein</fullName>
    </submittedName>
</protein>
<feature type="transmembrane region" description="Helical" evidence="6">
    <location>
        <begin position="117"/>
        <end position="147"/>
    </location>
</feature>
<dbReference type="PANTHER" id="PTHR33545">
    <property type="entry name" value="UPF0750 MEMBRANE PROTEIN YITT-RELATED"/>
    <property type="match status" value="1"/>
</dbReference>
<accession>A0ABV6NNQ8</accession>